<feature type="domain" description="Apple" evidence="11">
    <location>
        <begin position="59"/>
        <end position="144"/>
    </location>
</feature>
<protein>
    <recommendedName>
        <fullName evidence="15">MANSC domain-containing protein</fullName>
    </recommendedName>
</protein>
<evidence type="ECO:0000313" key="13">
    <source>
        <dbReference type="EMBL" id="CAH0388784.1"/>
    </source>
</evidence>
<dbReference type="InterPro" id="IPR002172">
    <property type="entry name" value="LDrepeatLR_classA_rpt"/>
</dbReference>
<evidence type="ECO:0000259" key="12">
    <source>
        <dbReference type="PROSITE" id="PS50986"/>
    </source>
</evidence>
<keyword evidence="6" id="KW-1015">Disulfide bond</keyword>
<proteinExistence type="predicted"/>
<dbReference type="PROSITE" id="PS50068">
    <property type="entry name" value="LDLRA_2"/>
    <property type="match status" value="1"/>
</dbReference>
<evidence type="ECO:0000256" key="2">
    <source>
        <dbReference type="ARBA" id="ARBA00022692"/>
    </source>
</evidence>
<keyword evidence="3 10" id="KW-0732">Signal</keyword>
<dbReference type="PANTHER" id="PTHR46876">
    <property type="entry name" value="LOW-DENSITY LIPOPROTEIN RECEPTOR-RELATED PROTEIN 11"/>
    <property type="match status" value="1"/>
</dbReference>
<dbReference type="SMART" id="SM00765">
    <property type="entry name" value="MANEC"/>
    <property type="match status" value="1"/>
</dbReference>
<feature type="transmembrane region" description="Helical" evidence="9">
    <location>
        <begin position="562"/>
        <end position="582"/>
    </location>
</feature>
<dbReference type="InterPro" id="IPR011106">
    <property type="entry name" value="MANSC_N"/>
</dbReference>
<dbReference type="Proteomes" id="UP001152759">
    <property type="component" value="Chromosome 4"/>
</dbReference>
<dbReference type="InterPro" id="IPR036055">
    <property type="entry name" value="LDL_receptor-like_sf"/>
</dbReference>
<dbReference type="KEGG" id="btab:109035830"/>
<dbReference type="PANTHER" id="PTHR46876:SF1">
    <property type="entry name" value="LOW-DENSITY LIPOPROTEIN RECEPTOR-RELATED PROTEIN 11"/>
    <property type="match status" value="1"/>
</dbReference>
<dbReference type="EMBL" id="OU963865">
    <property type="protein sequence ID" value="CAH0388784.1"/>
    <property type="molecule type" value="Genomic_DNA"/>
</dbReference>
<evidence type="ECO:0000259" key="11">
    <source>
        <dbReference type="PROSITE" id="PS50948"/>
    </source>
</evidence>
<evidence type="ECO:0000256" key="6">
    <source>
        <dbReference type="ARBA" id="ARBA00023157"/>
    </source>
</evidence>
<feature type="signal peptide" evidence="10">
    <location>
        <begin position="1"/>
        <end position="25"/>
    </location>
</feature>
<dbReference type="GO" id="GO:0016020">
    <property type="term" value="C:membrane"/>
    <property type="evidence" value="ECO:0007669"/>
    <property type="project" value="UniProtKB-SubCell"/>
</dbReference>
<keyword evidence="5 9" id="KW-0472">Membrane</keyword>
<evidence type="ECO:0000256" key="10">
    <source>
        <dbReference type="SAM" id="SignalP"/>
    </source>
</evidence>
<keyword evidence="14" id="KW-1185">Reference proteome</keyword>
<dbReference type="CDD" id="cd00112">
    <property type="entry name" value="LDLa"/>
    <property type="match status" value="1"/>
</dbReference>
<gene>
    <name evidence="13" type="ORF">BEMITA_LOCUS7673</name>
</gene>
<dbReference type="SMART" id="SM00192">
    <property type="entry name" value="LDLa"/>
    <property type="match status" value="1"/>
</dbReference>
<evidence type="ECO:0000256" key="5">
    <source>
        <dbReference type="ARBA" id="ARBA00023136"/>
    </source>
</evidence>
<name>A0A9P0F265_BEMTA</name>
<keyword evidence="4 9" id="KW-1133">Transmembrane helix</keyword>
<evidence type="ECO:0000256" key="4">
    <source>
        <dbReference type="ARBA" id="ARBA00022989"/>
    </source>
</evidence>
<evidence type="ECO:0000256" key="9">
    <source>
        <dbReference type="SAM" id="Phobius"/>
    </source>
</evidence>
<dbReference type="Pfam" id="PF00057">
    <property type="entry name" value="Ldl_recept_a"/>
    <property type="match status" value="1"/>
</dbReference>
<dbReference type="InterPro" id="IPR003609">
    <property type="entry name" value="Pan_app"/>
</dbReference>
<evidence type="ECO:0000256" key="8">
    <source>
        <dbReference type="PROSITE-ProRule" id="PRU00124"/>
    </source>
</evidence>
<dbReference type="AlphaFoldDB" id="A0A9P0F265"/>
<organism evidence="13 14">
    <name type="scientific">Bemisia tabaci</name>
    <name type="common">Sweetpotato whitefly</name>
    <name type="synonym">Aleurodes tabaci</name>
    <dbReference type="NCBI Taxonomy" id="7038"/>
    <lineage>
        <taxon>Eukaryota</taxon>
        <taxon>Metazoa</taxon>
        <taxon>Ecdysozoa</taxon>
        <taxon>Arthropoda</taxon>
        <taxon>Hexapoda</taxon>
        <taxon>Insecta</taxon>
        <taxon>Pterygota</taxon>
        <taxon>Neoptera</taxon>
        <taxon>Paraneoptera</taxon>
        <taxon>Hemiptera</taxon>
        <taxon>Sternorrhyncha</taxon>
        <taxon>Aleyrodoidea</taxon>
        <taxon>Aleyrodidae</taxon>
        <taxon>Aleyrodinae</taxon>
        <taxon>Bemisia</taxon>
    </lineage>
</organism>
<evidence type="ECO:0008006" key="15">
    <source>
        <dbReference type="Google" id="ProtNLM"/>
    </source>
</evidence>
<dbReference type="InterPro" id="IPR023415">
    <property type="entry name" value="LDLR_class-A_CS"/>
</dbReference>
<evidence type="ECO:0000256" key="3">
    <source>
        <dbReference type="ARBA" id="ARBA00022729"/>
    </source>
</evidence>
<dbReference type="PROSITE" id="PS50948">
    <property type="entry name" value="PAN"/>
    <property type="match status" value="1"/>
</dbReference>
<evidence type="ECO:0000313" key="14">
    <source>
        <dbReference type="Proteomes" id="UP001152759"/>
    </source>
</evidence>
<accession>A0A9P0F265</accession>
<comment type="caution">
    <text evidence="8">Lacks conserved residue(s) required for the propagation of feature annotation.</text>
</comment>
<keyword evidence="7" id="KW-0325">Glycoprotein</keyword>
<evidence type="ECO:0000256" key="7">
    <source>
        <dbReference type="ARBA" id="ARBA00023180"/>
    </source>
</evidence>
<evidence type="ECO:0000256" key="1">
    <source>
        <dbReference type="ARBA" id="ARBA00004479"/>
    </source>
</evidence>
<sequence length="612" mass="68699">MKMDFELVFLLYPFMIFIGNDVVKCEPRPGKYTDSGIFDSELKDKRMVNKRYGVNLDSCSSNFAVHRDKIIRTEDSIKMGAKYLSASDVLSRDDCLRICCQTDTCNVFVFEEKTPGTCYLFNCGSPDDFKCNFTHHHNYSSAVLTVNRPLIELESQIPHSQHEEELLRLRKPEAPIVQIVETTTPIAKKGSKEILPTVIEFGSPVAGSKCSRNQFECHSSGECLAIYNACDGIPQCPDGSDEAPELGCPTTAPPTSAPVVSSVKSQPSVENLGFIPNKAPQHVDVHADKSGDPVRPFVSGPMNMMNQQQIAWQQQMYNNPNVNMMPNNAEQQGLPIGKTPEQLLNQAKTYGREGENFQWQESMPKGDMHIFTHKGGLMTNYQPPESVNPMNGQQYGEISSSKINYYNNVGFNHLQQQPQPMQPNWHRKAIPPEINVNAGSYDYFYEDPRARLQQQAQAQSQAHPNNINNFQHQPAHFQETQDVGSIYKPARRPADSVKKANPVDILFTTEMPSSTTLKHKIHSHHTHHKPPASHRKVEKFGAEPNLKIFEEDVEEKSVPSGAILSLTLGLLVTALMVVIVGCRMRVIRRRLRRGGKSGYSHDADFLVNGMYL</sequence>
<keyword evidence="2 9" id="KW-0812">Transmembrane</keyword>
<reference evidence="13" key="1">
    <citation type="submission" date="2021-12" db="EMBL/GenBank/DDBJ databases">
        <authorList>
            <person name="King R."/>
        </authorList>
    </citation>
    <scope>NUCLEOTIDE SEQUENCE</scope>
</reference>
<dbReference type="PROSITE" id="PS50986">
    <property type="entry name" value="MANSC"/>
    <property type="match status" value="1"/>
</dbReference>
<feature type="chain" id="PRO_5040258629" description="MANSC domain-containing protein" evidence="10">
    <location>
        <begin position="26"/>
        <end position="612"/>
    </location>
</feature>
<comment type="subcellular location">
    <subcellularLocation>
        <location evidence="1">Membrane</location>
        <topology evidence="1">Single-pass type I membrane protein</topology>
    </subcellularLocation>
</comment>
<dbReference type="Pfam" id="PF07502">
    <property type="entry name" value="MANEC"/>
    <property type="match status" value="1"/>
</dbReference>
<dbReference type="SUPFAM" id="SSF57424">
    <property type="entry name" value="LDL receptor-like module"/>
    <property type="match status" value="1"/>
</dbReference>
<dbReference type="InterPro" id="IPR013980">
    <property type="entry name" value="MANSC_dom"/>
</dbReference>
<feature type="domain" description="MANSC" evidence="12">
    <location>
        <begin position="65"/>
        <end position="142"/>
    </location>
</feature>
<dbReference type="Gene3D" id="4.10.400.10">
    <property type="entry name" value="Low-density Lipoprotein Receptor"/>
    <property type="match status" value="1"/>
</dbReference>
<dbReference type="PROSITE" id="PS01209">
    <property type="entry name" value="LDLRA_1"/>
    <property type="match status" value="1"/>
</dbReference>